<dbReference type="InterPro" id="IPR018060">
    <property type="entry name" value="HTH_AraC"/>
</dbReference>
<dbReference type="Gene3D" id="1.10.10.60">
    <property type="entry name" value="Homeodomain-like"/>
    <property type="match status" value="1"/>
</dbReference>
<keyword evidence="6" id="KW-1185">Reference proteome</keyword>
<dbReference type="InterPro" id="IPR009057">
    <property type="entry name" value="Homeodomain-like_sf"/>
</dbReference>
<dbReference type="PANTHER" id="PTHR43280:SF10">
    <property type="entry name" value="REGULATORY PROTEIN POCR"/>
    <property type="match status" value="1"/>
</dbReference>
<dbReference type="SMART" id="SM00342">
    <property type="entry name" value="HTH_ARAC"/>
    <property type="match status" value="1"/>
</dbReference>
<evidence type="ECO:0000259" key="4">
    <source>
        <dbReference type="PROSITE" id="PS01124"/>
    </source>
</evidence>
<dbReference type="EMBL" id="JAAJBT010000002">
    <property type="protein sequence ID" value="NHM01199.1"/>
    <property type="molecule type" value="Genomic_DNA"/>
</dbReference>
<protein>
    <submittedName>
        <fullName evidence="5">Helix-turn-helix transcriptional regulator</fullName>
    </submittedName>
</protein>
<dbReference type="Pfam" id="PF12833">
    <property type="entry name" value="HTH_18"/>
    <property type="match status" value="1"/>
</dbReference>
<gene>
    <name evidence="5" type="ORF">G4D72_03630</name>
</gene>
<dbReference type="PROSITE" id="PS01124">
    <property type="entry name" value="HTH_ARAC_FAMILY_2"/>
    <property type="match status" value="1"/>
</dbReference>
<evidence type="ECO:0000313" key="6">
    <source>
        <dbReference type="Proteomes" id="UP000800984"/>
    </source>
</evidence>
<organism evidence="5 6">
    <name type="scientific">Flavobacterium difficile</name>
    <dbReference type="NCBI Taxonomy" id="2709659"/>
    <lineage>
        <taxon>Bacteria</taxon>
        <taxon>Pseudomonadati</taxon>
        <taxon>Bacteroidota</taxon>
        <taxon>Flavobacteriia</taxon>
        <taxon>Flavobacteriales</taxon>
        <taxon>Flavobacteriaceae</taxon>
        <taxon>Flavobacterium</taxon>
    </lineage>
</organism>
<feature type="domain" description="HTH araC/xylS-type" evidence="4">
    <location>
        <begin position="184"/>
        <end position="282"/>
    </location>
</feature>
<dbReference type="PANTHER" id="PTHR43280">
    <property type="entry name" value="ARAC-FAMILY TRANSCRIPTIONAL REGULATOR"/>
    <property type="match status" value="1"/>
</dbReference>
<keyword evidence="2" id="KW-0238">DNA-binding</keyword>
<proteinExistence type="predicted"/>
<evidence type="ECO:0000256" key="2">
    <source>
        <dbReference type="ARBA" id="ARBA00023125"/>
    </source>
</evidence>
<dbReference type="Proteomes" id="UP000800984">
    <property type="component" value="Unassembled WGS sequence"/>
</dbReference>
<comment type="caution">
    <text evidence="5">The sequence shown here is derived from an EMBL/GenBank/DDBJ whole genome shotgun (WGS) entry which is preliminary data.</text>
</comment>
<sequence length="283" mass="33038">MNEKVAIQTLPQEIQNINQGEVQLHEYLISKSVTKNKVQLNKNVFSFLLDGTKELITHNKTTLIESDKFLLIKSGNCLMSENISLSNNYRSMLLFFPDQAIENFLTKYKFDKKSNANDAPFLIFKYDTITTNIVENLVHLKNHPKAFLDTILPLKLEEILMHLVQKNGVDFLYNFLHQTNDSNKSFIETIQKNALINLSIQELSFLCNMSVSTFKRKFEKEFQTSPKKWFQEKRLEHSDYLLKTKKMRPADIYEDVGFENFSSFVQAYKHKFGITPKQSQLNS</sequence>
<keyword evidence="3" id="KW-0804">Transcription</keyword>
<name>A0ABX0I5Y9_9FLAO</name>
<dbReference type="InterPro" id="IPR054015">
    <property type="entry name" value="ExsA-like_N"/>
</dbReference>
<accession>A0ABX0I5Y9</accession>
<dbReference type="RefSeq" id="WP_166076256.1">
    <property type="nucleotide sequence ID" value="NZ_JAAJBT010000002.1"/>
</dbReference>
<evidence type="ECO:0000313" key="5">
    <source>
        <dbReference type="EMBL" id="NHM01199.1"/>
    </source>
</evidence>
<evidence type="ECO:0000256" key="1">
    <source>
        <dbReference type="ARBA" id="ARBA00023015"/>
    </source>
</evidence>
<dbReference type="Pfam" id="PF22200">
    <property type="entry name" value="ExsA_N"/>
    <property type="match status" value="1"/>
</dbReference>
<evidence type="ECO:0000256" key="3">
    <source>
        <dbReference type="ARBA" id="ARBA00023163"/>
    </source>
</evidence>
<reference evidence="5 6" key="1">
    <citation type="submission" date="2020-02" db="EMBL/GenBank/DDBJ databases">
        <authorList>
            <person name="Chen W.-M."/>
        </authorList>
    </citation>
    <scope>NUCLEOTIDE SEQUENCE [LARGE SCALE GENOMIC DNA]</scope>
    <source>
        <strain evidence="5 6">KDG-16</strain>
    </source>
</reference>
<dbReference type="SUPFAM" id="SSF46689">
    <property type="entry name" value="Homeodomain-like"/>
    <property type="match status" value="2"/>
</dbReference>
<keyword evidence="1" id="KW-0805">Transcription regulation</keyword>